<organism evidence="4 5">
    <name type="scientific">Ostreobium quekettii</name>
    <dbReference type="NCBI Taxonomy" id="121088"/>
    <lineage>
        <taxon>Eukaryota</taxon>
        <taxon>Viridiplantae</taxon>
        <taxon>Chlorophyta</taxon>
        <taxon>core chlorophytes</taxon>
        <taxon>Ulvophyceae</taxon>
        <taxon>TCBD clade</taxon>
        <taxon>Bryopsidales</taxon>
        <taxon>Ostreobineae</taxon>
        <taxon>Ostreobiaceae</taxon>
        <taxon>Ostreobium</taxon>
    </lineage>
</organism>
<evidence type="ECO:0000256" key="1">
    <source>
        <dbReference type="ARBA" id="ARBA00005995"/>
    </source>
</evidence>
<dbReference type="Pfam" id="PF01593">
    <property type="entry name" value="Amino_oxidase"/>
    <property type="match status" value="2"/>
</dbReference>
<evidence type="ECO:0000259" key="3">
    <source>
        <dbReference type="Pfam" id="PF01593"/>
    </source>
</evidence>
<dbReference type="InterPro" id="IPR002937">
    <property type="entry name" value="Amino_oxidase"/>
</dbReference>
<dbReference type="PANTHER" id="PTHR10742">
    <property type="entry name" value="FLAVIN MONOAMINE OXIDASE"/>
    <property type="match status" value="1"/>
</dbReference>
<dbReference type="Gene3D" id="3.50.50.60">
    <property type="entry name" value="FAD/NAD(P)-binding domain"/>
    <property type="match status" value="2"/>
</dbReference>
<dbReference type="InterPro" id="IPR036188">
    <property type="entry name" value="FAD/NAD-bd_sf"/>
</dbReference>
<keyword evidence="5" id="KW-1185">Reference proteome</keyword>
<proteinExistence type="inferred from homology"/>
<feature type="compositionally biased region" description="Gly residues" evidence="2">
    <location>
        <begin position="43"/>
        <end position="52"/>
    </location>
</feature>
<comment type="similarity">
    <text evidence="1">Belongs to the flavin monoamine oxidase family.</text>
</comment>
<comment type="caution">
    <text evidence="4">The sequence shown here is derived from an EMBL/GenBank/DDBJ whole genome shotgun (WGS) entry which is preliminary data.</text>
</comment>
<sequence>MADGCPVGAPVPASPTERVGPSPQGQQTPQDETPVLGQALRQGGRGGMGGRMGRGRRGGRRGGRARRGRGGHLGSLKRDVQLLERQYPLLPHASNIDDMRVIIVGAGAAGIAAAACLKKAGLHPTVLEAQQRVGGRIWTDTDTFSVPVDLGASIITGAELANGRQPDALGPLCRQLGVELHMLNGKDLPLYDGTGNVASFDIDAQAARLFDEILDGVRDFILTSKASRCKATDRKLERMSLGEAFDRVWSQKLTESEERQSVGQCSVPDAENEGTVATADETSKFGSNGASTTTKSGTPCGRMGPADLLQPDEKAPNGCPGARSPCPPSSSGGDNGAALKEAACVAAKPEEGSKTTEGGAAAAITPHHRSLVSWHRAHLEYGCGANLDDLSLVHWNQDEAYGGFGGRHAMAKGGLVQAVNGIVLDQDVTVTHGEVVCGVEYGEHGVKVSTRSGKTFQAGVALITVPLGVLKADAIQFQPPLPRWKRGAISNLGFGNLNKVVMEFEAPFWNADQDYFGIVPEDGGQAAGFCSMFWGMQRVCGRPILTGLVSGNEAVAVEKLPDSEAVARAMRQLRRHFPSAPDPLRHRVTRWGSDPFARGCYTFVPPGASGQDYDRLAEPVLGFGYGLLFAGEHTVKEHPDTVGGALMSGMREAKRAMELLNLRVQLSNGIRKRKADRDLVEVLQSEVQLPQEKQLYR</sequence>
<feature type="region of interest" description="Disordered" evidence="2">
    <location>
        <begin position="1"/>
        <end position="73"/>
    </location>
</feature>
<dbReference type="GO" id="GO:0016491">
    <property type="term" value="F:oxidoreductase activity"/>
    <property type="evidence" value="ECO:0007669"/>
    <property type="project" value="InterPro"/>
</dbReference>
<dbReference type="InterPro" id="IPR050281">
    <property type="entry name" value="Flavin_monoamine_oxidase"/>
</dbReference>
<evidence type="ECO:0000313" key="4">
    <source>
        <dbReference type="EMBL" id="CAD7694791.1"/>
    </source>
</evidence>
<dbReference type="OrthoDB" id="5046242at2759"/>
<dbReference type="Proteomes" id="UP000708148">
    <property type="component" value="Unassembled WGS sequence"/>
</dbReference>
<feature type="compositionally biased region" description="Polar residues" evidence="2">
    <location>
        <begin position="284"/>
        <end position="297"/>
    </location>
</feature>
<gene>
    <name evidence="4" type="ORF">OSTQU699_LOCUS154</name>
</gene>
<evidence type="ECO:0000313" key="5">
    <source>
        <dbReference type="Proteomes" id="UP000708148"/>
    </source>
</evidence>
<feature type="compositionally biased region" description="Basic residues" evidence="2">
    <location>
        <begin position="53"/>
        <end position="70"/>
    </location>
</feature>
<name>A0A8S1IM62_9CHLO</name>
<dbReference type="SUPFAM" id="SSF51905">
    <property type="entry name" value="FAD/NAD(P)-binding domain"/>
    <property type="match status" value="2"/>
</dbReference>
<reference evidence="4" key="1">
    <citation type="submission" date="2020-12" db="EMBL/GenBank/DDBJ databases">
        <authorList>
            <person name="Iha C."/>
        </authorList>
    </citation>
    <scope>NUCLEOTIDE SEQUENCE</scope>
</reference>
<evidence type="ECO:0000256" key="2">
    <source>
        <dbReference type="SAM" id="MobiDB-lite"/>
    </source>
</evidence>
<dbReference type="Gene3D" id="3.90.660.10">
    <property type="match status" value="1"/>
</dbReference>
<accession>A0A8S1IM62</accession>
<feature type="domain" description="Amine oxidase" evidence="3">
    <location>
        <begin position="109"/>
        <end position="234"/>
    </location>
</feature>
<dbReference type="EMBL" id="CAJHUC010000241">
    <property type="protein sequence ID" value="CAD7694791.1"/>
    <property type="molecule type" value="Genomic_DNA"/>
</dbReference>
<feature type="domain" description="Amine oxidase" evidence="3">
    <location>
        <begin position="368"/>
        <end position="656"/>
    </location>
</feature>
<dbReference type="AlphaFoldDB" id="A0A8S1IM62"/>
<feature type="region of interest" description="Disordered" evidence="2">
    <location>
        <begin position="256"/>
        <end position="337"/>
    </location>
</feature>
<dbReference type="SUPFAM" id="SSF54373">
    <property type="entry name" value="FAD-linked reductases, C-terminal domain"/>
    <property type="match status" value="1"/>
</dbReference>
<protein>
    <recommendedName>
        <fullName evidence="3">Amine oxidase domain-containing protein</fullName>
    </recommendedName>
</protein>
<dbReference type="PANTHER" id="PTHR10742:SF410">
    <property type="entry name" value="LYSINE-SPECIFIC HISTONE DEMETHYLASE 2"/>
    <property type="match status" value="1"/>
</dbReference>